<protein>
    <submittedName>
        <fullName evidence="1">Uncharacterized protein</fullName>
    </submittedName>
</protein>
<organism evidence="1">
    <name type="scientific">hydrothermal vent metagenome</name>
    <dbReference type="NCBI Taxonomy" id="652676"/>
    <lineage>
        <taxon>unclassified sequences</taxon>
        <taxon>metagenomes</taxon>
        <taxon>ecological metagenomes</taxon>
    </lineage>
</organism>
<name>A0A1W1D8U0_9ZZZZ</name>
<dbReference type="AlphaFoldDB" id="A0A1W1D8U0"/>
<proteinExistence type="predicted"/>
<reference evidence="1" key="1">
    <citation type="submission" date="2016-10" db="EMBL/GenBank/DDBJ databases">
        <authorList>
            <person name="de Groot N.N."/>
        </authorList>
    </citation>
    <scope>NUCLEOTIDE SEQUENCE</scope>
</reference>
<gene>
    <name evidence="1" type="ORF">MNB_SUP05-4-467</name>
</gene>
<accession>A0A1W1D8U0</accession>
<dbReference type="EMBL" id="FPHR01000011">
    <property type="protein sequence ID" value="SFV76930.1"/>
    <property type="molecule type" value="Genomic_DNA"/>
</dbReference>
<sequence>MFPDLKEVISDTNFDFENMEANYKGTMNVKISEIMTKGVAVLM</sequence>
<evidence type="ECO:0000313" key="1">
    <source>
        <dbReference type="EMBL" id="SFV76930.1"/>
    </source>
</evidence>